<dbReference type="SUPFAM" id="SSF55486">
    <property type="entry name" value="Metalloproteases ('zincins'), catalytic domain"/>
    <property type="match status" value="1"/>
</dbReference>
<gene>
    <name evidence="3" type="ORF">GO986_20615</name>
</gene>
<dbReference type="Proteomes" id="UP000483286">
    <property type="component" value="Unassembled WGS sequence"/>
</dbReference>
<dbReference type="Gene3D" id="2.60.120.380">
    <property type="match status" value="1"/>
</dbReference>
<feature type="binding site" evidence="1">
    <location>
        <position position="226"/>
    </location>
    <ligand>
        <name>Zn(2+)</name>
        <dbReference type="ChEBI" id="CHEBI:29105"/>
        <note>catalytic</note>
    </ligand>
</feature>
<evidence type="ECO:0000256" key="1">
    <source>
        <dbReference type="PROSITE-ProRule" id="PRU01211"/>
    </source>
</evidence>
<keyword evidence="4" id="KW-1185">Reference proteome</keyword>
<keyword evidence="1" id="KW-0482">Metalloprotease</keyword>
<feature type="binding site" evidence="1">
    <location>
        <position position="216"/>
    </location>
    <ligand>
        <name>Zn(2+)</name>
        <dbReference type="ChEBI" id="CHEBI:29105"/>
        <note>catalytic</note>
    </ligand>
</feature>
<feature type="active site" evidence="1">
    <location>
        <position position="217"/>
    </location>
</feature>
<dbReference type="GO" id="GO:0008270">
    <property type="term" value="F:zinc ion binding"/>
    <property type="evidence" value="ECO:0007669"/>
    <property type="project" value="UniProtKB-UniRule"/>
</dbReference>
<evidence type="ECO:0000259" key="2">
    <source>
        <dbReference type="PROSITE" id="PS51864"/>
    </source>
</evidence>
<comment type="cofactor">
    <cofactor evidence="1">
        <name>Zn(2+)</name>
        <dbReference type="ChEBI" id="CHEBI:29105"/>
    </cofactor>
    <text evidence="1">Binds 1 zinc ion per subunit.</text>
</comment>
<dbReference type="EMBL" id="WQLB01000044">
    <property type="protein sequence ID" value="MVN89144.1"/>
    <property type="molecule type" value="Genomic_DNA"/>
</dbReference>
<keyword evidence="1" id="KW-0378">Hydrolase</keyword>
<dbReference type="InterPro" id="IPR001506">
    <property type="entry name" value="Peptidase_M12A"/>
</dbReference>
<keyword evidence="1" id="KW-0862">Zinc</keyword>
<dbReference type="PRINTS" id="PR00480">
    <property type="entry name" value="ASTACIN"/>
</dbReference>
<dbReference type="PANTHER" id="PTHR10127:SF850">
    <property type="entry name" value="METALLOENDOPEPTIDASE"/>
    <property type="match status" value="1"/>
</dbReference>
<dbReference type="InterPro" id="IPR024079">
    <property type="entry name" value="MetalloPept_cat_dom_sf"/>
</dbReference>
<keyword evidence="1" id="KW-0645">Protease</keyword>
<evidence type="ECO:0000313" key="3">
    <source>
        <dbReference type="EMBL" id="MVN89144.1"/>
    </source>
</evidence>
<protein>
    <recommendedName>
        <fullName evidence="2">Peptidase M12A domain-containing protein</fullName>
    </recommendedName>
</protein>
<sequence length="410" mass="44093">MSHQAVVRLKEFPMHRRLLFAIAVTAALVSCSQPASPSQGQAQSSLTIDLRGTELQALTPEQRLGLEQAPHVTLTLRDGSTFVYENIGGQMMQDGDIIIGHSHEALALLTKQVAGRLNGQALSIFPTGKANWSNRTVPYFWNNNVFSASEISALNAAIDLWNSQAGSAVRWVWSTTATNRVRFVRGSTGCGASAVGSAGGVQDLSLACFTNNTILHEMGHASGFQHEHQRCDRDNYVVINPDYISDTLNYGKGCSWSTYGPYDYDSIMNYFPPYVNARTQPSGSYTGSPSNLGKTSRLSPADLSGLQAIYKSSGTTYTGTVTVGSSVFEPKTSAGFRYAGGTLKAVLSGPGGTDFDLYLLRWNGSNWVRVAKSEGATSSESITYNAASGDYSWEIAAYQGSGTYSLAESR</sequence>
<comment type="caution">
    <text evidence="1">Lacks conserved residue(s) required for the propagation of feature annotation.</text>
</comment>
<dbReference type="InterPro" id="IPR006026">
    <property type="entry name" value="Peptidase_Metallo"/>
</dbReference>
<dbReference type="AlphaFoldDB" id="A0A7C9MTP9"/>
<name>A0A7C9MTP9_9DEIO</name>
<dbReference type="PANTHER" id="PTHR10127">
    <property type="entry name" value="DISCOIDIN, CUB, EGF, LAMININ , AND ZINC METALLOPROTEASE DOMAIN CONTAINING"/>
    <property type="match status" value="1"/>
</dbReference>
<organism evidence="3 4">
    <name type="scientific">Deinococcus arboris</name>
    <dbReference type="NCBI Taxonomy" id="2682977"/>
    <lineage>
        <taxon>Bacteria</taxon>
        <taxon>Thermotogati</taxon>
        <taxon>Deinococcota</taxon>
        <taxon>Deinococci</taxon>
        <taxon>Deinococcales</taxon>
        <taxon>Deinococcaceae</taxon>
        <taxon>Deinococcus</taxon>
    </lineage>
</organism>
<evidence type="ECO:0000313" key="4">
    <source>
        <dbReference type="Proteomes" id="UP000483286"/>
    </source>
</evidence>
<dbReference type="SMART" id="SM00235">
    <property type="entry name" value="ZnMc"/>
    <property type="match status" value="1"/>
</dbReference>
<dbReference type="Pfam" id="PF01400">
    <property type="entry name" value="Astacin"/>
    <property type="match status" value="1"/>
</dbReference>
<dbReference type="Gene3D" id="3.40.390.10">
    <property type="entry name" value="Collagenase (Catalytic Domain)"/>
    <property type="match status" value="1"/>
</dbReference>
<accession>A0A7C9MTP9</accession>
<proteinExistence type="predicted"/>
<feature type="domain" description="Peptidase M12A" evidence="2">
    <location>
        <begin position="120"/>
        <end position="313"/>
    </location>
</feature>
<dbReference type="PROSITE" id="PS51864">
    <property type="entry name" value="ASTACIN"/>
    <property type="match status" value="1"/>
</dbReference>
<reference evidence="3 4" key="1">
    <citation type="submission" date="2019-12" db="EMBL/GenBank/DDBJ databases">
        <title>Deinococcus sp. HMF7620 Genome sequencing and assembly.</title>
        <authorList>
            <person name="Kang H."/>
            <person name="Kim H."/>
            <person name="Joh K."/>
        </authorList>
    </citation>
    <scope>NUCLEOTIDE SEQUENCE [LARGE SCALE GENOMIC DNA]</scope>
    <source>
        <strain evidence="3 4">HMF7620</strain>
    </source>
</reference>
<dbReference type="GO" id="GO:0006508">
    <property type="term" value="P:proteolysis"/>
    <property type="evidence" value="ECO:0007669"/>
    <property type="project" value="UniProtKB-KW"/>
</dbReference>
<comment type="caution">
    <text evidence="3">The sequence shown here is derived from an EMBL/GenBank/DDBJ whole genome shotgun (WGS) entry which is preliminary data.</text>
</comment>
<keyword evidence="1" id="KW-0479">Metal-binding</keyword>
<dbReference type="GO" id="GO:0004222">
    <property type="term" value="F:metalloendopeptidase activity"/>
    <property type="evidence" value="ECO:0007669"/>
    <property type="project" value="UniProtKB-UniRule"/>
</dbReference>
<feature type="binding site" evidence="1">
    <location>
        <position position="220"/>
    </location>
    <ligand>
        <name>Zn(2+)</name>
        <dbReference type="ChEBI" id="CHEBI:29105"/>
        <note>catalytic</note>
    </ligand>
</feature>